<sequence length="443" mass="51255">MVMSRSEGGVPFTEGQCKRLCVEEDQGYEQMDIVEELIISLPTELVDKIVKKVPFEDLLKWRPVCRTWNRLIMSGAHGTSQFTHNIPVVYRFDRSTFISLAAYNASAGTWRLMDMSFLQPILSFERRTVVEYVTGGRLGLLFMACTSRAHREVESFIIVCNPVAQEYKELKVPDGRCRGYIWVISDEREERQHYNILVSYKDERIHHVYDSTSSAWKRVTGPPVDPCCIFSSVSINGCLYFLRKPRSFECHRYPTIGAYEPSSDTWSEMHGLPIHVGPDNPRLVETAGQLLYVARTFTLDKKIGHGRINWCFYKMRSSVSTSAVTRSKHAQWKLTRQMPIDVYSKLNLELMFAPIYREIRCLGEGDNIFFVRFECACIGEVRDGNRVMPSSNEGVRVSVVVHDFQRDTWTWLPTLTDPDARFWYWEPNSVRMISFRPSLAMIN</sequence>
<dbReference type="PROSITE" id="PS50181">
    <property type="entry name" value="FBOX"/>
    <property type="match status" value="1"/>
</dbReference>
<dbReference type="InterPro" id="IPR015915">
    <property type="entry name" value="Kelch-typ_b-propeller"/>
</dbReference>
<dbReference type="Gene3D" id="2.120.10.80">
    <property type="entry name" value="Kelch-type beta propeller"/>
    <property type="match status" value="1"/>
</dbReference>
<keyword evidence="3" id="KW-1185">Reference proteome</keyword>
<dbReference type="InterPro" id="IPR001810">
    <property type="entry name" value="F-box_dom"/>
</dbReference>
<dbReference type="PANTHER" id="PTHR31672">
    <property type="entry name" value="BNACNNG10540D PROTEIN"/>
    <property type="match status" value="1"/>
</dbReference>
<dbReference type="PANTHER" id="PTHR31672:SF2">
    <property type="entry name" value="F-BOX DOMAIN-CONTAINING PROTEIN"/>
    <property type="match status" value="1"/>
</dbReference>
<dbReference type="InterPro" id="IPR006527">
    <property type="entry name" value="F-box-assoc_dom_typ1"/>
</dbReference>
<organism evidence="2 3">
    <name type="scientific">Riccia fluitans</name>
    <dbReference type="NCBI Taxonomy" id="41844"/>
    <lineage>
        <taxon>Eukaryota</taxon>
        <taxon>Viridiplantae</taxon>
        <taxon>Streptophyta</taxon>
        <taxon>Embryophyta</taxon>
        <taxon>Marchantiophyta</taxon>
        <taxon>Marchantiopsida</taxon>
        <taxon>Marchantiidae</taxon>
        <taxon>Marchantiales</taxon>
        <taxon>Ricciaceae</taxon>
        <taxon>Riccia</taxon>
    </lineage>
</organism>
<dbReference type="SUPFAM" id="SSF50965">
    <property type="entry name" value="Galactose oxidase, central domain"/>
    <property type="match status" value="1"/>
</dbReference>
<dbReference type="InterPro" id="IPR011043">
    <property type="entry name" value="Gal_Oxase/kelch_b-propeller"/>
</dbReference>
<dbReference type="InterPro" id="IPR050796">
    <property type="entry name" value="SCF_F-box_component"/>
</dbReference>
<evidence type="ECO:0000313" key="2">
    <source>
        <dbReference type="EMBL" id="KAL2608036.1"/>
    </source>
</evidence>
<dbReference type="InterPro" id="IPR036047">
    <property type="entry name" value="F-box-like_dom_sf"/>
</dbReference>
<dbReference type="Proteomes" id="UP001605036">
    <property type="component" value="Unassembled WGS sequence"/>
</dbReference>
<dbReference type="EMBL" id="JBHFFA010000008">
    <property type="protein sequence ID" value="KAL2608036.1"/>
    <property type="molecule type" value="Genomic_DNA"/>
</dbReference>
<evidence type="ECO:0000313" key="3">
    <source>
        <dbReference type="Proteomes" id="UP001605036"/>
    </source>
</evidence>
<proteinExistence type="predicted"/>
<comment type="caution">
    <text evidence="2">The sequence shown here is derived from an EMBL/GenBank/DDBJ whole genome shotgun (WGS) entry which is preliminary data.</text>
</comment>
<dbReference type="SMART" id="SM00256">
    <property type="entry name" value="FBOX"/>
    <property type="match status" value="1"/>
</dbReference>
<protein>
    <recommendedName>
        <fullName evidence="1">F-box domain-containing protein</fullName>
    </recommendedName>
</protein>
<dbReference type="SUPFAM" id="SSF81383">
    <property type="entry name" value="F-box domain"/>
    <property type="match status" value="1"/>
</dbReference>
<dbReference type="Gene3D" id="1.20.1280.50">
    <property type="match status" value="1"/>
</dbReference>
<feature type="domain" description="F-box" evidence="1">
    <location>
        <begin position="35"/>
        <end position="85"/>
    </location>
</feature>
<evidence type="ECO:0000259" key="1">
    <source>
        <dbReference type="PROSITE" id="PS50181"/>
    </source>
</evidence>
<gene>
    <name evidence="2" type="ORF">R1flu_026609</name>
</gene>
<accession>A0ABD1XJE4</accession>
<dbReference type="Pfam" id="PF07734">
    <property type="entry name" value="FBA_1"/>
    <property type="match status" value="1"/>
</dbReference>
<dbReference type="AlphaFoldDB" id="A0ABD1XJE4"/>
<dbReference type="Pfam" id="PF00646">
    <property type="entry name" value="F-box"/>
    <property type="match status" value="1"/>
</dbReference>
<name>A0ABD1XJE4_9MARC</name>
<reference evidence="2 3" key="1">
    <citation type="submission" date="2024-09" db="EMBL/GenBank/DDBJ databases">
        <title>Chromosome-scale assembly of Riccia fluitans.</title>
        <authorList>
            <person name="Paukszto L."/>
            <person name="Sawicki J."/>
            <person name="Karawczyk K."/>
            <person name="Piernik-Szablinska J."/>
            <person name="Szczecinska M."/>
            <person name="Mazdziarz M."/>
        </authorList>
    </citation>
    <scope>NUCLEOTIDE SEQUENCE [LARGE SCALE GENOMIC DNA]</scope>
    <source>
        <strain evidence="2">Rf_01</strain>
        <tissue evidence="2">Aerial parts of the thallus</tissue>
    </source>
</reference>